<evidence type="ECO:0000256" key="9">
    <source>
        <dbReference type="ARBA" id="ARBA00038064"/>
    </source>
</evidence>
<dbReference type="GO" id="GO:0005737">
    <property type="term" value="C:cytoplasm"/>
    <property type="evidence" value="ECO:0007669"/>
    <property type="project" value="UniProtKB-SubCell"/>
</dbReference>
<feature type="compositionally biased region" description="Low complexity" evidence="10">
    <location>
        <begin position="130"/>
        <end position="161"/>
    </location>
</feature>
<evidence type="ECO:0000256" key="3">
    <source>
        <dbReference type="ARBA" id="ARBA00022490"/>
    </source>
</evidence>
<dbReference type="EMBL" id="BEYU01000032">
    <property type="protein sequence ID" value="GBG27563.1"/>
    <property type="molecule type" value="Genomic_DNA"/>
</dbReference>
<dbReference type="GO" id="GO:0005634">
    <property type="term" value="C:nucleus"/>
    <property type="evidence" value="ECO:0007669"/>
    <property type="project" value="UniProtKB-SubCell"/>
</dbReference>
<keyword evidence="8" id="KW-0539">Nucleus</keyword>
<dbReference type="InterPro" id="IPR036236">
    <property type="entry name" value="Znf_C2H2_sf"/>
</dbReference>
<keyword evidence="4" id="KW-0690">Ribosome biogenesis</keyword>
<dbReference type="FunCoup" id="A0A2R5GFZ3">
    <property type="interactions" value="109"/>
</dbReference>
<keyword evidence="7" id="KW-0862">Zinc</keyword>
<name>A0A2R5GFZ3_9STRA</name>
<comment type="caution">
    <text evidence="11">The sequence shown here is derived from an EMBL/GenBank/DDBJ whole genome shotgun (WGS) entry which is preliminary data.</text>
</comment>
<comment type="subcellular location">
    <subcellularLocation>
        <location evidence="2">Cytoplasm</location>
    </subcellularLocation>
    <subcellularLocation>
        <location evidence="1">Nucleus</location>
    </subcellularLocation>
</comment>
<dbReference type="Gene3D" id="3.30.160.60">
    <property type="entry name" value="Classic Zinc Finger"/>
    <property type="match status" value="1"/>
</dbReference>
<reference evidence="11 12" key="1">
    <citation type="submission" date="2017-12" db="EMBL/GenBank/DDBJ databases">
        <title>Sequencing, de novo assembly and annotation of complete genome of a new Thraustochytrid species, strain FCC1311.</title>
        <authorList>
            <person name="Sedici K."/>
            <person name="Godart F."/>
            <person name="Aiese Cigliano R."/>
            <person name="Sanseverino W."/>
            <person name="Barakat M."/>
            <person name="Ortet P."/>
            <person name="Marechal E."/>
            <person name="Cagnac O."/>
            <person name="Amato A."/>
        </authorList>
    </citation>
    <scope>NUCLEOTIDE SEQUENCE [LARGE SCALE GENOMIC DNA]</scope>
</reference>
<keyword evidence="12" id="KW-1185">Reference proteome</keyword>
<evidence type="ECO:0000313" key="11">
    <source>
        <dbReference type="EMBL" id="GBG27563.1"/>
    </source>
</evidence>
<keyword evidence="6" id="KW-0863">Zinc-finger</keyword>
<organism evidence="11 12">
    <name type="scientific">Hondaea fermentalgiana</name>
    <dbReference type="NCBI Taxonomy" id="2315210"/>
    <lineage>
        <taxon>Eukaryota</taxon>
        <taxon>Sar</taxon>
        <taxon>Stramenopiles</taxon>
        <taxon>Bigyra</taxon>
        <taxon>Labyrinthulomycetes</taxon>
        <taxon>Thraustochytrida</taxon>
        <taxon>Thraustochytriidae</taxon>
        <taxon>Hondaea</taxon>
    </lineage>
</organism>
<dbReference type="FunFam" id="3.30.160.60:FF:000299">
    <property type="entry name" value="Zinc finger protein 593"/>
    <property type="match status" value="1"/>
</dbReference>
<dbReference type="GO" id="GO:0043021">
    <property type="term" value="F:ribonucleoprotein complex binding"/>
    <property type="evidence" value="ECO:0007669"/>
    <property type="project" value="UniProtKB-ARBA"/>
</dbReference>
<comment type="similarity">
    <text evidence="9">Belongs to the ZNF593/BUD20 C2H2-type zinc-finger protein family.</text>
</comment>
<dbReference type="SUPFAM" id="SSF57667">
    <property type="entry name" value="beta-beta-alpha zinc fingers"/>
    <property type="match status" value="1"/>
</dbReference>
<evidence type="ECO:0000313" key="12">
    <source>
        <dbReference type="Proteomes" id="UP000241890"/>
    </source>
</evidence>
<dbReference type="AlphaFoldDB" id="A0A2R5GFZ3"/>
<dbReference type="OrthoDB" id="24683at2759"/>
<keyword evidence="3" id="KW-0963">Cytoplasm</keyword>
<dbReference type="InParanoid" id="A0A2R5GFZ3"/>
<evidence type="ECO:0000256" key="1">
    <source>
        <dbReference type="ARBA" id="ARBA00004123"/>
    </source>
</evidence>
<dbReference type="InterPro" id="IPR051879">
    <property type="entry name" value="C2H2-ZF_Maturation_Protein"/>
</dbReference>
<evidence type="ECO:0000256" key="10">
    <source>
        <dbReference type="SAM" id="MobiDB-lite"/>
    </source>
</evidence>
<dbReference type="PANTHER" id="PTHR46095:SF1">
    <property type="entry name" value="ZINC FINGER PROTEIN 593"/>
    <property type="match status" value="1"/>
</dbReference>
<feature type="region of interest" description="Disordered" evidence="10">
    <location>
        <begin position="125"/>
        <end position="161"/>
    </location>
</feature>
<evidence type="ECO:0000256" key="4">
    <source>
        <dbReference type="ARBA" id="ARBA00022517"/>
    </source>
</evidence>
<evidence type="ECO:0000256" key="8">
    <source>
        <dbReference type="ARBA" id="ARBA00023242"/>
    </source>
</evidence>
<accession>A0A2R5GFZ3</accession>
<proteinExistence type="inferred from homology"/>
<sequence length="161" mass="17094">MGTGSYGRKKRATAKKKGFKKYFLATKHRTRDVDQIQDDIAKGGVNFEYDPDLPGGGQFYCVETGRHFISADALAAHKKTKPYKKRLKELAEEQYTQAEAEAGAGIMKEKLPPIRRDADGNIINNPTFVPSAATTTSSSSSASAAAAPAAAPAPSTAAAST</sequence>
<dbReference type="GO" id="GO:0042254">
    <property type="term" value="P:ribosome biogenesis"/>
    <property type="evidence" value="ECO:0007669"/>
    <property type="project" value="UniProtKB-KW"/>
</dbReference>
<evidence type="ECO:0000256" key="2">
    <source>
        <dbReference type="ARBA" id="ARBA00004496"/>
    </source>
</evidence>
<dbReference type="GO" id="GO:0008270">
    <property type="term" value="F:zinc ion binding"/>
    <property type="evidence" value="ECO:0007669"/>
    <property type="project" value="UniProtKB-KW"/>
</dbReference>
<gene>
    <name evidence="11" type="ORF">FCC1311_037862</name>
</gene>
<dbReference type="Proteomes" id="UP000241890">
    <property type="component" value="Unassembled WGS sequence"/>
</dbReference>
<evidence type="ECO:0000256" key="6">
    <source>
        <dbReference type="ARBA" id="ARBA00022771"/>
    </source>
</evidence>
<keyword evidence="5" id="KW-0479">Metal-binding</keyword>
<protein>
    <submittedName>
        <fullName evidence="11">Zinc finger protein 593-like</fullName>
    </submittedName>
</protein>
<dbReference type="PANTHER" id="PTHR46095">
    <property type="entry name" value="ZINC FINGER PROTEIN 593"/>
    <property type="match status" value="1"/>
</dbReference>
<evidence type="ECO:0000256" key="5">
    <source>
        <dbReference type="ARBA" id="ARBA00022723"/>
    </source>
</evidence>
<evidence type="ECO:0000256" key="7">
    <source>
        <dbReference type="ARBA" id="ARBA00022833"/>
    </source>
</evidence>